<evidence type="ECO:0000313" key="2">
    <source>
        <dbReference type="Proteomes" id="UP001642464"/>
    </source>
</evidence>
<name>A0ABP0I8G9_9DINO</name>
<reference evidence="1 2" key="1">
    <citation type="submission" date="2024-02" db="EMBL/GenBank/DDBJ databases">
        <authorList>
            <person name="Chen Y."/>
            <person name="Shah S."/>
            <person name="Dougan E. K."/>
            <person name="Thang M."/>
            <person name="Chan C."/>
        </authorList>
    </citation>
    <scope>NUCLEOTIDE SEQUENCE [LARGE SCALE GENOMIC DNA]</scope>
</reference>
<dbReference type="Proteomes" id="UP001642464">
    <property type="component" value="Unassembled WGS sequence"/>
</dbReference>
<feature type="non-terminal residue" evidence="1">
    <location>
        <position position="1"/>
    </location>
</feature>
<keyword evidence="2" id="KW-1185">Reference proteome</keyword>
<dbReference type="EMBL" id="CAXAMM010003006">
    <property type="protein sequence ID" value="CAK8998226.1"/>
    <property type="molecule type" value="Genomic_DNA"/>
</dbReference>
<organism evidence="1 2">
    <name type="scientific">Durusdinium trenchii</name>
    <dbReference type="NCBI Taxonomy" id="1381693"/>
    <lineage>
        <taxon>Eukaryota</taxon>
        <taxon>Sar</taxon>
        <taxon>Alveolata</taxon>
        <taxon>Dinophyceae</taxon>
        <taxon>Suessiales</taxon>
        <taxon>Symbiodiniaceae</taxon>
        <taxon>Durusdinium</taxon>
    </lineage>
</organism>
<comment type="caution">
    <text evidence="1">The sequence shown here is derived from an EMBL/GenBank/DDBJ whole genome shotgun (WGS) entry which is preliminary data.</text>
</comment>
<proteinExistence type="predicted"/>
<evidence type="ECO:0000313" key="1">
    <source>
        <dbReference type="EMBL" id="CAK8998226.1"/>
    </source>
</evidence>
<evidence type="ECO:0008006" key="3">
    <source>
        <dbReference type="Google" id="ProtNLM"/>
    </source>
</evidence>
<accession>A0ABP0I8G9</accession>
<sequence length="163" mass="16750">EALEATFSALADNLTGSEARAVRDFSTRWFSTSGSALLVTEFVTYYEANDTYQGNNVGLLDAINTIVADLSGPASLLQSGTSAVDENLADSCGYLASYADAVFGEGNLYEMLTELQAVCGNPDVAAALPAAAEPNAAALIEGAYVLETGAAPTTTQTATTTTT</sequence>
<gene>
    <name evidence="1" type="ORF">SCF082_LOCUS5547</name>
</gene>
<feature type="non-terminal residue" evidence="1">
    <location>
        <position position="163"/>
    </location>
</feature>
<protein>
    <recommendedName>
        <fullName evidence="3">Imelysin-like domain-containing protein</fullName>
    </recommendedName>
</protein>